<dbReference type="PROSITE" id="PS51118">
    <property type="entry name" value="HTH_HXLR"/>
    <property type="match status" value="1"/>
</dbReference>
<keyword evidence="1" id="KW-0805">Transcription regulation</keyword>
<evidence type="ECO:0000256" key="2">
    <source>
        <dbReference type="ARBA" id="ARBA00023125"/>
    </source>
</evidence>
<dbReference type="EMBL" id="CP013690">
    <property type="protein sequence ID" value="ALU27344.1"/>
    <property type="molecule type" value="Genomic_DNA"/>
</dbReference>
<dbReference type="InterPro" id="IPR036388">
    <property type="entry name" value="WH-like_DNA-bd_sf"/>
</dbReference>
<organism evidence="4 5">
    <name type="scientific">Myroides odoratimimus</name>
    <dbReference type="NCBI Taxonomy" id="76832"/>
    <lineage>
        <taxon>Bacteria</taxon>
        <taxon>Pseudomonadati</taxon>
        <taxon>Bacteroidota</taxon>
        <taxon>Flavobacteriia</taxon>
        <taxon>Flavobacteriales</taxon>
        <taxon>Flavobacteriaceae</taxon>
        <taxon>Myroides</taxon>
    </lineage>
</organism>
<dbReference type="AlphaFoldDB" id="A0A0U3GX98"/>
<dbReference type="KEGG" id="mod:AS202_14770"/>
<dbReference type="Pfam" id="PF01638">
    <property type="entry name" value="HxlR"/>
    <property type="match status" value="1"/>
</dbReference>
<keyword evidence="3" id="KW-0804">Transcription</keyword>
<dbReference type="GO" id="GO:0003677">
    <property type="term" value="F:DNA binding"/>
    <property type="evidence" value="ECO:0007669"/>
    <property type="project" value="UniProtKB-KW"/>
</dbReference>
<accession>A0A0U3GX98</accession>
<gene>
    <name evidence="4" type="ORF">AS202_14770</name>
</gene>
<dbReference type="SUPFAM" id="SSF46785">
    <property type="entry name" value="Winged helix' DNA-binding domain"/>
    <property type="match status" value="1"/>
</dbReference>
<evidence type="ECO:0000256" key="3">
    <source>
        <dbReference type="ARBA" id="ARBA00023163"/>
    </source>
</evidence>
<dbReference type="eggNOG" id="COG1733">
    <property type="taxonomic scope" value="Bacteria"/>
</dbReference>
<proteinExistence type="predicted"/>
<keyword evidence="2" id="KW-0238">DNA-binding</keyword>
<dbReference type="Gene3D" id="1.10.10.10">
    <property type="entry name" value="Winged helix-like DNA-binding domain superfamily/Winged helix DNA-binding domain"/>
    <property type="match status" value="1"/>
</dbReference>
<dbReference type="InterPro" id="IPR002577">
    <property type="entry name" value="HTH_HxlR"/>
</dbReference>
<evidence type="ECO:0000313" key="5">
    <source>
        <dbReference type="Proteomes" id="UP000069030"/>
    </source>
</evidence>
<reference evidence="4 5" key="1">
    <citation type="journal article" date="2016" name="J. Zhejiang Univ. Sci. B">
        <title>Antibiotic resistance mechanisms of Myroides sp.</title>
        <authorList>
            <person name="Hu S."/>
            <person name="Yuan S."/>
            <person name="Qu H."/>
            <person name="Jiang T."/>
            <person name="Zhou Y."/>
            <person name="Wang M."/>
            <person name="Ming D."/>
        </authorList>
    </citation>
    <scope>NUCLEOTIDE SEQUENCE [LARGE SCALE GENOMIC DNA]</scope>
    <source>
        <strain evidence="4 5">PR63039</strain>
    </source>
</reference>
<name>A0A0U3GX98_9FLAO</name>
<dbReference type="RefSeq" id="WP_006260390.1">
    <property type="nucleotide sequence ID" value="NZ_BCMQ01000004.1"/>
</dbReference>
<dbReference type="InterPro" id="IPR036390">
    <property type="entry name" value="WH_DNA-bd_sf"/>
</dbReference>
<evidence type="ECO:0000313" key="4">
    <source>
        <dbReference type="EMBL" id="ALU27344.1"/>
    </source>
</evidence>
<dbReference type="GeneID" id="66976005"/>
<evidence type="ECO:0000256" key="1">
    <source>
        <dbReference type="ARBA" id="ARBA00023015"/>
    </source>
</evidence>
<sequence>MTKNKIEKVEHKCTLHDVLEIVGGKWSIPIIFTLFDGTKRFSELEREIPNINTRMLVKELKKLQQTNIITRDALPTVPPTVNYTLTHKGQMLEPILRAFLKWGEEFIDK</sequence>
<protein>
    <submittedName>
        <fullName evidence="4">MarR family transcriptional regulator</fullName>
    </submittedName>
</protein>
<dbReference type="PANTHER" id="PTHR33204">
    <property type="entry name" value="TRANSCRIPTIONAL REGULATOR, MARR FAMILY"/>
    <property type="match status" value="1"/>
</dbReference>
<dbReference type="Proteomes" id="UP000069030">
    <property type="component" value="Chromosome"/>
</dbReference>